<dbReference type="AlphaFoldDB" id="S8AQZ2"/>
<evidence type="ECO:0000313" key="2">
    <source>
        <dbReference type="EMBL" id="EPS45360.1"/>
    </source>
</evidence>
<evidence type="ECO:0000313" key="3">
    <source>
        <dbReference type="Proteomes" id="UP000015100"/>
    </source>
</evidence>
<reference evidence="2 3" key="1">
    <citation type="journal article" date="2013" name="PLoS Genet.">
        <title>Genomic mechanisms accounting for the adaptation to parasitism in nematode-trapping fungi.</title>
        <authorList>
            <person name="Meerupati T."/>
            <person name="Andersson K.M."/>
            <person name="Friman E."/>
            <person name="Kumar D."/>
            <person name="Tunlid A."/>
            <person name="Ahren D."/>
        </authorList>
    </citation>
    <scope>NUCLEOTIDE SEQUENCE [LARGE SCALE GENOMIC DNA]</scope>
    <source>
        <strain evidence="2 3">CBS 200.50</strain>
    </source>
</reference>
<reference evidence="3" key="2">
    <citation type="submission" date="2013-04" db="EMBL/GenBank/DDBJ databases">
        <title>Genomic mechanisms accounting for the adaptation to parasitism in nematode-trapping fungi.</title>
        <authorList>
            <person name="Ahren D.G."/>
        </authorList>
    </citation>
    <scope>NUCLEOTIDE SEQUENCE [LARGE SCALE GENOMIC DNA]</scope>
    <source>
        <strain evidence="3">CBS 200.50</strain>
    </source>
</reference>
<dbReference type="EMBL" id="AQGS01000016">
    <property type="protein sequence ID" value="EPS45360.1"/>
    <property type="molecule type" value="Genomic_DNA"/>
</dbReference>
<dbReference type="OrthoDB" id="5416165at2759"/>
<feature type="compositionally biased region" description="Basic and acidic residues" evidence="1">
    <location>
        <begin position="85"/>
        <end position="94"/>
    </location>
</feature>
<protein>
    <submittedName>
        <fullName evidence="2">Uncharacterized protein</fullName>
    </submittedName>
</protein>
<feature type="compositionally biased region" description="Basic and acidic residues" evidence="1">
    <location>
        <begin position="110"/>
        <end position="139"/>
    </location>
</feature>
<gene>
    <name evidence="2" type="ORF">H072_631</name>
</gene>
<accession>S8AQZ2</accession>
<comment type="caution">
    <text evidence="2">The sequence shown here is derived from an EMBL/GenBank/DDBJ whole genome shotgun (WGS) entry which is preliminary data.</text>
</comment>
<dbReference type="HOGENOM" id="CLU_1875394_0_0_1"/>
<name>S8AQZ2_DACHA</name>
<organism evidence="2 3">
    <name type="scientific">Dactylellina haptotyla (strain CBS 200.50)</name>
    <name type="common">Nematode-trapping fungus</name>
    <name type="synonym">Monacrosporium haptotylum</name>
    <dbReference type="NCBI Taxonomy" id="1284197"/>
    <lineage>
        <taxon>Eukaryota</taxon>
        <taxon>Fungi</taxon>
        <taxon>Dikarya</taxon>
        <taxon>Ascomycota</taxon>
        <taxon>Pezizomycotina</taxon>
        <taxon>Orbiliomycetes</taxon>
        <taxon>Orbiliales</taxon>
        <taxon>Orbiliaceae</taxon>
        <taxon>Dactylellina</taxon>
    </lineage>
</organism>
<feature type="region of interest" description="Disordered" evidence="1">
    <location>
        <begin position="85"/>
        <end position="139"/>
    </location>
</feature>
<sequence length="139" mass="16355">MVSRKRRAAGLKARQTFLAKPAPGFGQRLWIDGDPRSKHKKVWKKLEAKVKRNLERNPQWQAIVKRGKELEKSDREFFKQLRERTEAEERRKQQELQNVKNEEAADVEEPGVKKEPDIKDEPSVKQEVHVKEEFNEANG</sequence>
<keyword evidence="3" id="KW-1185">Reference proteome</keyword>
<proteinExistence type="predicted"/>
<evidence type="ECO:0000256" key="1">
    <source>
        <dbReference type="SAM" id="MobiDB-lite"/>
    </source>
</evidence>
<dbReference type="Proteomes" id="UP000015100">
    <property type="component" value="Unassembled WGS sequence"/>
</dbReference>